<proteinExistence type="predicted"/>
<feature type="compositionally biased region" description="Low complexity" evidence="1">
    <location>
        <begin position="8"/>
        <end position="25"/>
    </location>
</feature>
<comment type="caution">
    <text evidence="2">The sequence shown here is derived from an EMBL/GenBank/DDBJ whole genome shotgun (WGS) entry which is preliminary data.</text>
</comment>
<feature type="compositionally biased region" description="Polar residues" evidence="1">
    <location>
        <begin position="48"/>
        <end position="58"/>
    </location>
</feature>
<protein>
    <submittedName>
        <fullName evidence="2">Uncharacterized protein</fullName>
    </submittedName>
</protein>
<organism evidence="2 3">
    <name type="scientific">Candidatus Gottesmanbacteria bacterium RIFCSPLOWO2_01_FULL_42_22</name>
    <dbReference type="NCBI Taxonomy" id="1798391"/>
    <lineage>
        <taxon>Bacteria</taxon>
        <taxon>Candidatus Gottesmaniibacteriota</taxon>
    </lineage>
</organism>
<evidence type="ECO:0000313" key="2">
    <source>
        <dbReference type="EMBL" id="OGG37297.1"/>
    </source>
</evidence>
<feature type="region of interest" description="Disordered" evidence="1">
    <location>
        <begin position="1"/>
        <end position="80"/>
    </location>
</feature>
<sequence length="80" mass="8144">MHEIDNGLPDLDPAPTARPAATTAPVGGWHRLPGDVYNEVGLPKGHVSSPNDASQSMPGTAEHTPSPPPASVRLPCGSGT</sequence>
<dbReference type="EMBL" id="MFJU01000002">
    <property type="protein sequence ID" value="OGG37297.1"/>
    <property type="molecule type" value="Genomic_DNA"/>
</dbReference>
<dbReference type="Proteomes" id="UP000176228">
    <property type="component" value="Unassembled WGS sequence"/>
</dbReference>
<name>A0A1F6BL82_9BACT</name>
<evidence type="ECO:0000256" key="1">
    <source>
        <dbReference type="SAM" id="MobiDB-lite"/>
    </source>
</evidence>
<dbReference type="AlphaFoldDB" id="A0A1F6BL82"/>
<gene>
    <name evidence="2" type="ORF">A2968_00450</name>
</gene>
<accession>A0A1F6BL82</accession>
<reference evidence="2 3" key="1">
    <citation type="journal article" date="2016" name="Nat. Commun.">
        <title>Thousands of microbial genomes shed light on interconnected biogeochemical processes in an aquifer system.</title>
        <authorList>
            <person name="Anantharaman K."/>
            <person name="Brown C.T."/>
            <person name="Hug L.A."/>
            <person name="Sharon I."/>
            <person name="Castelle C.J."/>
            <person name="Probst A.J."/>
            <person name="Thomas B.C."/>
            <person name="Singh A."/>
            <person name="Wilkins M.J."/>
            <person name="Karaoz U."/>
            <person name="Brodie E.L."/>
            <person name="Williams K.H."/>
            <person name="Hubbard S.S."/>
            <person name="Banfield J.F."/>
        </authorList>
    </citation>
    <scope>NUCLEOTIDE SEQUENCE [LARGE SCALE GENOMIC DNA]</scope>
</reference>
<evidence type="ECO:0000313" key="3">
    <source>
        <dbReference type="Proteomes" id="UP000176228"/>
    </source>
</evidence>
<dbReference type="STRING" id="1798391.A2968_00450"/>